<dbReference type="Proteomes" id="UP000838412">
    <property type="component" value="Chromosome 17"/>
</dbReference>
<dbReference type="EMBL" id="OV696702">
    <property type="protein sequence ID" value="CAH1249570.1"/>
    <property type="molecule type" value="Genomic_DNA"/>
</dbReference>
<dbReference type="PRINTS" id="PR01908">
    <property type="entry name" value="ADSPHPHTASE"/>
</dbReference>
<dbReference type="SUPFAM" id="SSF52799">
    <property type="entry name" value="(Phosphotyrosine protein) phosphatases II"/>
    <property type="match status" value="1"/>
</dbReference>
<dbReference type="GO" id="GO:0043409">
    <property type="term" value="P:negative regulation of MAPK cascade"/>
    <property type="evidence" value="ECO:0007669"/>
    <property type="project" value="TreeGrafter"/>
</dbReference>
<dbReference type="InterPro" id="IPR020422">
    <property type="entry name" value="TYR_PHOSPHATASE_DUAL_dom"/>
</dbReference>
<dbReference type="Gene3D" id="3.90.190.10">
    <property type="entry name" value="Protein tyrosine phosphatase superfamily"/>
    <property type="match status" value="2"/>
</dbReference>
<reference evidence="10" key="1">
    <citation type="submission" date="2022-01" db="EMBL/GenBank/DDBJ databases">
        <authorList>
            <person name="Braso-Vives M."/>
        </authorList>
    </citation>
    <scope>NUCLEOTIDE SEQUENCE</scope>
</reference>
<comment type="catalytic activity">
    <reaction evidence="6">
        <text>O-phospho-L-threonyl-[protein] + H2O = L-threonyl-[protein] + phosphate</text>
        <dbReference type="Rhea" id="RHEA:47004"/>
        <dbReference type="Rhea" id="RHEA-COMP:11060"/>
        <dbReference type="Rhea" id="RHEA-COMP:11605"/>
        <dbReference type="ChEBI" id="CHEBI:15377"/>
        <dbReference type="ChEBI" id="CHEBI:30013"/>
        <dbReference type="ChEBI" id="CHEBI:43474"/>
        <dbReference type="ChEBI" id="CHEBI:61977"/>
        <dbReference type="EC" id="3.1.3.16"/>
    </reaction>
</comment>
<dbReference type="EC" id="3.1.3.16" evidence="2"/>
<dbReference type="PRINTS" id="PR01909">
    <property type="entry name" value="ADSPHPHTASEA"/>
</dbReference>
<dbReference type="GO" id="GO:0004722">
    <property type="term" value="F:protein serine/threonine phosphatase activity"/>
    <property type="evidence" value="ECO:0007669"/>
    <property type="project" value="UniProtKB-EC"/>
</dbReference>
<dbReference type="InterPro" id="IPR000387">
    <property type="entry name" value="Tyr_Pase_dom"/>
</dbReference>
<evidence type="ECO:0000259" key="9">
    <source>
        <dbReference type="PROSITE" id="PS50056"/>
    </source>
</evidence>
<sequence>MLHRDSSENCSRLRSLGIRHVLNAAYGSWCRRTVEEYKDTGIRFLGIEADDCESYQMHPKISENCYRLNDILGITHVLNAAYGFWCKKTMQEYKDLGVKFLGVEADDCESFEMFPKAAENYEMLNRYGVTHVLNAAHGFIDNEWEYGGMGIHYLGVDADDSPHFDISKFFDESADFIKQARKLGKVLVHCAVGFSRSPTLVVAYLMLYHRMSAREALKTIRAKRMIGPNRGFLRQLADFNNKLLAEGRIRPR</sequence>
<evidence type="ECO:0000256" key="4">
    <source>
        <dbReference type="ARBA" id="ARBA00022912"/>
    </source>
</evidence>
<keyword evidence="3" id="KW-0378">Hydrolase</keyword>
<comment type="similarity">
    <text evidence="1">Belongs to the protein-tyrosine phosphatase family. Non-receptor class dual specificity subfamily.</text>
</comment>
<dbReference type="Pfam" id="PF00782">
    <property type="entry name" value="DSPc"/>
    <property type="match status" value="1"/>
</dbReference>
<dbReference type="PROSITE" id="PS50056">
    <property type="entry name" value="TYR_PHOSPHATASE_2"/>
    <property type="match status" value="1"/>
</dbReference>
<dbReference type="PANTHER" id="PTHR45682">
    <property type="entry name" value="AGAP008228-PA"/>
    <property type="match status" value="1"/>
</dbReference>
<feature type="domain" description="Tyrosine specific protein phosphatases" evidence="9">
    <location>
        <begin position="167"/>
        <end position="224"/>
    </location>
</feature>
<evidence type="ECO:0000256" key="7">
    <source>
        <dbReference type="PIRSR" id="PIRSR620405-1"/>
    </source>
</evidence>
<feature type="domain" description="Tyrosine-protein phosphatase" evidence="8">
    <location>
        <begin position="99"/>
        <end position="245"/>
    </location>
</feature>
<dbReference type="InterPro" id="IPR000340">
    <property type="entry name" value="Dual-sp_phosphatase_cat-dom"/>
</dbReference>
<evidence type="ECO:0000256" key="2">
    <source>
        <dbReference type="ARBA" id="ARBA00013081"/>
    </source>
</evidence>
<evidence type="ECO:0000256" key="5">
    <source>
        <dbReference type="ARBA" id="ARBA00047761"/>
    </source>
</evidence>
<dbReference type="PANTHER" id="PTHR45682:SF19">
    <property type="entry name" value="DUAL SPECIFICITY PROTEIN PHOSPHATASE 3-LIKE ISOFORM X2"/>
    <property type="match status" value="1"/>
</dbReference>
<dbReference type="SMART" id="SM00195">
    <property type="entry name" value="DSPc"/>
    <property type="match status" value="1"/>
</dbReference>
<dbReference type="PROSITE" id="PS00383">
    <property type="entry name" value="TYR_PHOSPHATASE_1"/>
    <property type="match status" value="1"/>
</dbReference>
<dbReference type="GO" id="GO:0033549">
    <property type="term" value="F:MAP kinase phosphatase activity"/>
    <property type="evidence" value="ECO:0007669"/>
    <property type="project" value="TreeGrafter"/>
</dbReference>
<proteinExistence type="inferred from homology"/>
<dbReference type="PROSITE" id="PS50054">
    <property type="entry name" value="TYR_PHOSPHATASE_DUAL"/>
    <property type="match status" value="1"/>
</dbReference>
<organism evidence="10 11">
    <name type="scientific">Branchiostoma lanceolatum</name>
    <name type="common">Common lancelet</name>
    <name type="synonym">Amphioxus lanceolatum</name>
    <dbReference type="NCBI Taxonomy" id="7740"/>
    <lineage>
        <taxon>Eukaryota</taxon>
        <taxon>Metazoa</taxon>
        <taxon>Chordata</taxon>
        <taxon>Cephalochordata</taxon>
        <taxon>Leptocardii</taxon>
        <taxon>Amphioxiformes</taxon>
        <taxon>Branchiostomatidae</taxon>
        <taxon>Branchiostoma</taxon>
    </lineage>
</organism>
<feature type="active site" description="Phosphocysteine intermediate" evidence="7">
    <location>
        <position position="190"/>
    </location>
</feature>
<evidence type="ECO:0000256" key="3">
    <source>
        <dbReference type="ARBA" id="ARBA00022801"/>
    </source>
</evidence>
<name>A0A8J9Z8C9_BRALA</name>
<dbReference type="OrthoDB" id="426001at2759"/>
<protein>
    <recommendedName>
        <fullName evidence="2">protein-serine/threonine phosphatase</fullName>
        <ecNumber evidence="2">3.1.3.16</ecNumber>
    </recommendedName>
</protein>
<evidence type="ECO:0000313" key="10">
    <source>
        <dbReference type="EMBL" id="CAH1249570.1"/>
    </source>
</evidence>
<keyword evidence="4" id="KW-0904">Protein phosphatase</keyword>
<keyword evidence="11" id="KW-1185">Reference proteome</keyword>
<evidence type="ECO:0000259" key="8">
    <source>
        <dbReference type="PROSITE" id="PS50054"/>
    </source>
</evidence>
<dbReference type="AlphaFoldDB" id="A0A8J9Z8C9"/>
<evidence type="ECO:0000256" key="1">
    <source>
        <dbReference type="ARBA" id="ARBA00008601"/>
    </source>
</evidence>
<comment type="catalytic activity">
    <reaction evidence="5">
        <text>O-phospho-L-seryl-[protein] + H2O = L-seryl-[protein] + phosphate</text>
        <dbReference type="Rhea" id="RHEA:20629"/>
        <dbReference type="Rhea" id="RHEA-COMP:9863"/>
        <dbReference type="Rhea" id="RHEA-COMP:11604"/>
        <dbReference type="ChEBI" id="CHEBI:15377"/>
        <dbReference type="ChEBI" id="CHEBI:29999"/>
        <dbReference type="ChEBI" id="CHEBI:43474"/>
        <dbReference type="ChEBI" id="CHEBI:83421"/>
        <dbReference type="EC" id="3.1.3.16"/>
    </reaction>
</comment>
<dbReference type="InterPro" id="IPR016130">
    <property type="entry name" value="Tyr_Pase_AS"/>
</dbReference>
<accession>A0A8J9Z8C9</accession>
<gene>
    <name evidence="10" type="primary">DUSP3</name>
    <name evidence="10" type="ORF">BLAG_LOCUS10621</name>
</gene>
<dbReference type="InterPro" id="IPR020405">
    <property type="entry name" value="Atypical_DUSP_subfamA"/>
</dbReference>
<dbReference type="InterPro" id="IPR029021">
    <property type="entry name" value="Prot-tyrosine_phosphatase-like"/>
</dbReference>
<evidence type="ECO:0000256" key="6">
    <source>
        <dbReference type="ARBA" id="ARBA00048336"/>
    </source>
</evidence>
<dbReference type="GO" id="GO:0008138">
    <property type="term" value="F:protein tyrosine/serine/threonine phosphatase activity"/>
    <property type="evidence" value="ECO:0007669"/>
    <property type="project" value="InterPro"/>
</dbReference>
<evidence type="ECO:0000313" key="11">
    <source>
        <dbReference type="Proteomes" id="UP000838412"/>
    </source>
</evidence>
<dbReference type="GO" id="GO:0005737">
    <property type="term" value="C:cytoplasm"/>
    <property type="evidence" value="ECO:0007669"/>
    <property type="project" value="TreeGrafter"/>
</dbReference>